<dbReference type="PANTHER" id="PTHR30469:SF15">
    <property type="entry name" value="HLYD FAMILY OF SECRETION PROTEINS"/>
    <property type="match status" value="1"/>
</dbReference>
<dbReference type="Gene3D" id="1.10.287.470">
    <property type="entry name" value="Helix hairpin bin"/>
    <property type="match status" value="1"/>
</dbReference>
<name>A0ABT0TUS8_9HELI</name>
<sequence length="245" mass="27661">MRQILISILCFLPLFGEEIYATFNIQATQSATLSLASNGVIEEIFVEVGDFVEKGEKLLTLKAKDLQENVKIAKATLDSARIEYNFLESQYKRYQSSKNVIDKNTFERIQSQYQSSLYAFKKAQANYDLQKELLDKTILYAPFSGVISNKFVEVGDGVGAISSKLFVLESKQKKAMIEFDSQYFSQVKVGDKFQYKLQNIAQKDPLILTKIYPSIDMKTKKAKAEALLKRDLPSGIFGDGLILGQ</sequence>
<dbReference type="Proteomes" id="UP001057522">
    <property type="component" value="Unassembled WGS sequence"/>
</dbReference>
<evidence type="ECO:0000313" key="3">
    <source>
        <dbReference type="EMBL" id="MCL9819554.1"/>
    </source>
</evidence>
<accession>A0ABT0TUS8</accession>
<reference evidence="3" key="1">
    <citation type="submission" date="2022-06" db="EMBL/GenBank/DDBJ databases">
        <title>Helicobacter colisuis sp. nov.</title>
        <authorList>
            <person name="Papic B."/>
            <person name="Gruntar I."/>
        </authorList>
    </citation>
    <scope>NUCLEOTIDE SEQUENCE</scope>
    <source>
        <strain evidence="3">11154-15</strain>
    </source>
</reference>
<feature type="coiled-coil region" evidence="2">
    <location>
        <begin position="63"/>
        <end position="97"/>
    </location>
</feature>
<dbReference type="RefSeq" id="WP_250604290.1">
    <property type="nucleotide sequence ID" value="NZ_JAMOKX010000004.1"/>
</dbReference>
<keyword evidence="2" id="KW-0175">Coiled coil</keyword>
<proteinExistence type="inferred from homology"/>
<comment type="caution">
    <text evidence="3">The sequence shown here is derived from an EMBL/GenBank/DDBJ whole genome shotgun (WGS) entry which is preliminary data.</text>
</comment>
<evidence type="ECO:0000256" key="2">
    <source>
        <dbReference type="SAM" id="Coils"/>
    </source>
</evidence>
<dbReference type="Gene3D" id="2.40.30.170">
    <property type="match status" value="1"/>
</dbReference>
<evidence type="ECO:0000313" key="4">
    <source>
        <dbReference type="Proteomes" id="UP001057522"/>
    </source>
</evidence>
<dbReference type="PANTHER" id="PTHR30469">
    <property type="entry name" value="MULTIDRUG RESISTANCE PROTEIN MDTA"/>
    <property type="match status" value="1"/>
</dbReference>
<keyword evidence="4" id="KW-1185">Reference proteome</keyword>
<dbReference type="NCBIfam" id="TIGR01730">
    <property type="entry name" value="RND_mfp"/>
    <property type="match status" value="1"/>
</dbReference>
<dbReference type="SUPFAM" id="SSF111369">
    <property type="entry name" value="HlyD-like secretion proteins"/>
    <property type="match status" value="1"/>
</dbReference>
<dbReference type="Gene3D" id="2.40.50.100">
    <property type="match status" value="1"/>
</dbReference>
<comment type="similarity">
    <text evidence="1">Belongs to the membrane fusion protein (MFP) (TC 8.A.1) family.</text>
</comment>
<dbReference type="InterPro" id="IPR006143">
    <property type="entry name" value="RND_pump_MFP"/>
</dbReference>
<gene>
    <name evidence="3" type="ORF">NCR95_05150</name>
</gene>
<evidence type="ECO:0000256" key="1">
    <source>
        <dbReference type="ARBA" id="ARBA00009477"/>
    </source>
</evidence>
<dbReference type="EMBL" id="JAMOKX010000004">
    <property type="protein sequence ID" value="MCL9819554.1"/>
    <property type="molecule type" value="Genomic_DNA"/>
</dbReference>
<organism evidence="3 4">
    <name type="scientific">Helicobacter colisuis</name>
    <dbReference type="NCBI Taxonomy" id="2949739"/>
    <lineage>
        <taxon>Bacteria</taxon>
        <taxon>Pseudomonadati</taxon>
        <taxon>Campylobacterota</taxon>
        <taxon>Epsilonproteobacteria</taxon>
        <taxon>Campylobacterales</taxon>
        <taxon>Helicobacteraceae</taxon>
        <taxon>Helicobacter</taxon>
    </lineage>
</organism>
<protein>
    <submittedName>
        <fullName evidence="3">Efflux RND transporter periplasmic adaptor subunit</fullName>
    </submittedName>
</protein>